<dbReference type="PANTHER" id="PTHR48462:SF1">
    <property type="entry name" value="PROTEIN, PUTATIVE-RELATED"/>
    <property type="match status" value="1"/>
</dbReference>
<protein>
    <submittedName>
        <fullName evidence="1">Uncharacterized protein</fullName>
    </submittedName>
</protein>
<gene>
    <name evidence="1" type="ORF">Tci_007948</name>
</gene>
<comment type="caution">
    <text evidence="1">The sequence shown here is derived from an EMBL/GenBank/DDBJ whole genome shotgun (WGS) entry which is preliminary data.</text>
</comment>
<name>A0A6L2JGV8_TANCI</name>
<dbReference type="PANTHER" id="PTHR48462">
    <property type="entry name" value="PROTEIN, PUTATIVE-RELATED"/>
    <property type="match status" value="1"/>
</dbReference>
<accession>A0A6L2JGV8</accession>
<dbReference type="AlphaFoldDB" id="A0A6L2JGV8"/>
<evidence type="ECO:0000313" key="1">
    <source>
        <dbReference type="EMBL" id="GEU35970.1"/>
    </source>
</evidence>
<dbReference type="EMBL" id="BKCJ010000754">
    <property type="protein sequence ID" value="GEU35970.1"/>
    <property type="molecule type" value="Genomic_DNA"/>
</dbReference>
<proteinExistence type="predicted"/>
<organism evidence="1">
    <name type="scientific">Tanacetum cinerariifolium</name>
    <name type="common">Dalmatian daisy</name>
    <name type="synonym">Chrysanthemum cinerariifolium</name>
    <dbReference type="NCBI Taxonomy" id="118510"/>
    <lineage>
        <taxon>Eukaryota</taxon>
        <taxon>Viridiplantae</taxon>
        <taxon>Streptophyta</taxon>
        <taxon>Embryophyta</taxon>
        <taxon>Tracheophyta</taxon>
        <taxon>Spermatophyta</taxon>
        <taxon>Magnoliopsida</taxon>
        <taxon>eudicotyledons</taxon>
        <taxon>Gunneridae</taxon>
        <taxon>Pentapetalae</taxon>
        <taxon>asterids</taxon>
        <taxon>campanulids</taxon>
        <taxon>Asterales</taxon>
        <taxon>Asteraceae</taxon>
        <taxon>Asteroideae</taxon>
        <taxon>Anthemideae</taxon>
        <taxon>Anthemidinae</taxon>
        <taxon>Tanacetum</taxon>
    </lineage>
</organism>
<reference evidence="1" key="1">
    <citation type="journal article" date="2019" name="Sci. Rep.">
        <title>Draft genome of Tanacetum cinerariifolium, the natural source of mosquito coil.</title>
        <authorList>
            <person name="Yamashiro T."/>
            <person name="Shiraishi A."/>
            <person name="Satake H."/>
            <person name="Nakayama K."/>
        </authorList>
    </citation>
    <scope>NUCLEOTIDE SEQUENCE</scope>
</reference>
<sequence>MEEAYKGFGDWKWRLATLPFAFGRLVVYSAGDVLNYAFFALRLQFAGLQTKLLRHTGIVAFRPNFDDALSMFNTSMETGLLCNPNGLMDSQREDHTFDWLRAVSIFGLGQTMNACSRVFNGDIYGDHAISCAGIVGIKHHHNVLRNTLFDICYRSRNLVGLDVYVDLTGSSPLTQTKMANFVPGLVVIDAAQHKRGTYMAKCAVIGYSFLPFSFSSLKELEADEVTLLKRIQKFSMA</sequence>